<comment type="similarity">
    <text evidence="2">Belongs to the ZIP transporter (TC 2.A.5) family.</text>
</comment>
<evidence type="ECO:0000256" key="8">
    <source>
        <dbReference type="SAM" id="Phobius"/>
    </source>
</evidence>
<evidence type="ECO:0000256" key="4">
    <source>
        <dbReference type="ARBA" id="ARBA00022692"/>
    </source>
</evidence>
<proteinExistence type="inferred from homology"/>
<keyword evidence="7 8" id="KW-0472">Membrane</keyword>
<accession>A0A9Y1BKL2</accession>
<comment type="subcellular location">
    <subcellularLocation>
        <location evidence="1">Cell membrane</location>
        <topology evidence="1">Multi-pass membrane protein</topology>
    </subcellularLocation>
</comment>
<evidence type="ECO:0000256" key="2">
    <source>
        <dbReference type="ARBA" id="ARBA00006939"/>
    </source>
</evidence>
<keyword evidence="6 8" id="KW-1133">Transmembrane helix</keyword>
<dbReference type="Proteomes" id="UP001201020">
    <property type="component" value="Chromosome"/>
</dbReference>
<keyword evidence="5" id="KW-0862">Zinc</keyword>
<sequence length="273" mass="29246">MNWYIVLIGTLASLVAGISTGLGALPVFFKKDISDKTLDILLGFASGVMLAASAFSLLVPALNLSIEEGGGFYIGSVPIKSIWLVSIGVITGAVFIDFIDKWAPHEHFVAGPEGKISKRLAATWLFIIAVTIHNFPEGLAVGVSFGTDQMASGIIVAMAIGLQNIPEGTAVAMPLLREGYKQRKAFLIALFTGLVEPIGAFIGVVAVSVAKFFLGFGMAFAAGAMIFVVTDEIIPEMHGKKYARQVTFGIIFGFVLMMFLDNFLEPFLETIMR</sequence>
<keyword evidence="3" id="KW-1003">Cell membrane</keyword>
<feature type="transmembrane region" description="Helical" evidence="8">
    <location>
        <begin position="41"/>
        <end position="62"/>
    </location>
</feature>
<gene>
    <name evidence="9" type="ORF">K9W45_11455</name>
</gene>
<organism evidence="9">
    <name type="scientific">Candidatus Heimdallarchaeum aukensis</name>
    <dbReference type="NCBI Taxonomy" id="2876573"/>
    <lineage>
        <taxon>Archaea</taxon>
        <taxon>Promethearchaeati</taxon>
        <taxon>Candidatus Heimdallarchaeota</taxon>
        <taxon>Candidatus Heimdallarchaeia (ex Rinke et al. 2021) (nom. nud.)</taxon>
        <taxon>Candidatus Heimdallarchaeales</taxon>
        <taxon>Candidatus Heimdallarchaeaceae</taxon>
        <taxon>Candidatus Heimdallarchaeum</taxon>
    </lineage>
</organism>
<evidence type="ECO:0000256" key="3">
    <source>
        <dbReference type="ARBA" id="ARBA00022475"/>
    </source>
</evidence>
<feature type="transmembrane region" description="Helical" evidence="8">
    <location>
        <begin position="185"/>
        <end position="206"/>
    </location>
</feature>
<dbReference type="GO" id="GO:0005886">
    <property type="term" value="C:plasma membrane"/>
    <property type="evidence" value="ECO:0007669"/>
    <property type="project" value="UniProtKB-SubCell"/>
</dbReference>
<reference evidence="9" key="1">
    <citation type="journal article" date="2022" name="Nat. Microbiol.">
        <title>Unique mobile elements and scalable gene flow at the prokaryote-eukaryote boundary revealed by circularized Asgard archaea genomes.</title>
        <authorList>
            <person name="Wu F."/>
            <person name="Speth D.R."/>
            <person name="Philosof A."/>
            <person name="Cremiere A."/>
            <person name="Narayanan A."/>
            <person name="Barco R.A."/>
            <person name="Connon S.A."/>
            <person name="Amend J.P."/>
            <person name="Antoshechkin I.A."/>
            <person name="Orphan V.J."/>
        </authorList>
    </citation>
    <scope>NUCLEOTIDE SEQUENCE</scope>
    <source>
        <strain evidence="9">PM71</strain>
    </source>
</reference>
<feature type="transmembrane region" description="Helical" evidence="8">
    <location>
        <begin position="120"/>
        <end position="145"/>
    </location>
</feature>
<keyword evidence="4 8" id="KW-0812">Transmembrane</keyword>
<feature type="transmembrane region" description="Helical" evidence="8">
    <location>
        <begin position="82"/>
        <end position="99"/>
    </location>
</feature>
<evidence type="ECO:0000256" key="5">
    <source>
        <dbReference type="ARBA" id="ARBA00022833"/>
    </source>
</evidence>
<evidence type="ECO:0000256" key="7">
    <source>
        <dbReference type="ARBA" id="ARBA00023136"/>
    </source>
</evidence>
<feature type="transmembrane region" description="Helical" evidence="8">
    <location>
        <begin position="242"/>
        <end position="260"/>
    </location>
</feature>
<evidence type="ECO:0000313" key="9">
    <source>
        <dbReference type="EMBL" id="UJG40445.1"/>
    </source>
</evidence>
<dbReference type="PANTHER" id="PTHR11040:SF211">
    <property type="entry name" value="ZINC TRANSPORTER ZIP11"/>
    <property type="match status" value="1"/>
</dbReference>
<protein>
    <submittedName>
        <fullName evidence="9">ZIP family metal transporter</fullName>
    </submittedName>
</protein>
<dbReference type="InterPro" id="IPR003689">
    <property type="entry name" value="ZIP"/>
</dbReference>
<dbReference type="PANTHER" id="PTHR11040">
    <property type="entry name" value="ZINC/IRON TRANSPORTER"/>
    <property type="match status" value="1"/>
</dbReference>
<feature type="transmembrane region" description="Helical" evidence="8">
    <location>
        <begin position="212"/>
        <end position="230"/>
    </location>
</feature>
<dbReference type="AlphaFoldDB" id="A0A9Y1BKL2"/>
<feature type="transmembrane region" description="Helical" evidence="8">
    <location>
        <begin position="6"/>
        <end position="29"/>
    </location>
</feature>
<evidence type="ECO:0000256" key="6">
    <source>
        <dbReference type="ARBA" id="ARBA00022989"/>
    </source>
</evidence>
<evidence type="ECO:0000256" key="1">
    <source>
        <dbReference type="ARBA" id="ARBA00004651"/>
    </source>
</evidence>
<feature type="transmembrane region" description="Helical" evidence="8">
    <location>
        <begin position="151"/>
        <end position="173"/>
    </location>
</feature>
<dbReference type="GO" id="GO:0005385">
    <property type="term" value="F:zinc ion transmembrane transporter activity"/>
    <property type="evidence" value="ECO:0007669"/>
    <property type="project" value="TreeGrafter"/>
</dbReference>
<dbReference type="Pfam" id="PF02535">
    <property type="entry name" value="Zip"/>
    <property type="match status" value="1"/>
</dbReference>
<name>A0A9Y1BKL2_9ARCH</name>
<dbReference type="EMBL" id="CP084166">
    <property type="protein sequence ID" value="UJG40445.1"/>
    <property type="molecule type" value="Genomic_DNA"/>
</dbReference>